<dbReference type="EMBL" id="JAPQKR010000012">
    <property type="protein sequence ID" value="KAJ5204310.1"/>
    <property type="molecule type" value="Genomic_DNA"/>
</dbReference>
<dbReference type="SUPFAM" id="SSF56601">
    <property type="entry name" value="beta-lactamase/transpeptidase-like"/>
    <property type="match status" value="1"/>
</dbReference>
<dbReference type="InterPro" id="IPR012338">
    <property type="entry name" value="Beta-lactam/transpept-like"/>
</dbReference>
<reference evidence="2" key="2">
    <citation type="journal article" date="2023" name="IMA Fungus">
        <title>Comparative genomic study of the Penicillium genus elucidates a diverse pangenome and 15 lateral gene transfer events.</title>
        <authorList>
            <person name="Petersen C."/>
            <person name="Sorensen T."/>
            <person name="Nielsen M.R."/>
            <person name="Sondergaard T.E."/>
            <person name="Sorensen J.L."/>
            <person name="Fitzpatrick D.A."/>
            <person name="Frisvad J.C."/>
            <person name="Nielsen K.L."/>
        </authorList>
    </citation>
    <scope>NUCLEOTIDE SEQUENCE</scope>
    <source>
        <strain evidence="2">IBT 15544</strain>
    </source>
</reference>
<dbReference type="InterPro" id="IPR052907">
    <property type="entry name" value="Beta-lactamase/esterase"/>
</dbReference>
<dbReference type="PANTHER" id="PTHR43319:SF3">
    <property type="entry name" value="BETA-LACTAMASE-RELATED DOMAIN-CONTAINING PROTEIN"/>
    <property type="match status" value="1"/>
</dbReference>
<comment type="caution">
    <text evidence="2">The sequence shown here is derived from an EMBL/GenBank/DDBJ whole genome shotgun (WGS) entry which is preliminary data.</text>
</comment>
<dbReference type="Proteomes" id="UP001150904">
    <property type="component" value="Unassembled WGS sequence"/>
</dbReference>
<dbReference type="GeneID" id="83179552"/>
<sequence length="379" mass="41508">MAETHGDCEPVFNSVRELLAQQIANESELGASICVNIDGKNVLDIWGGHLDSERTKPWDKDTLAAVWSCSKVVTNLAALILVDRGLLDPNEKVSKYWPEFAANGKENVKVSHILSHSSGVAGWEPVITWEEVYDTKKSTEWLAKQPLWWTPGERNGYHLTNQGHLIGEIIRRISGKSLKQFIADEITGPLGADFSLGVPEKDWPRTAEQIPPVTRSTDGPEPTSVAAKAYAGPAFRAEECMTPGFRGAEIGAANGFGNARSMARIGSMVSLNGIVDGKRYLSPDVINRLLEEQVSGVDLVLGQFFRFGLGVGLSMPQTVPWIPEGRVCFWGGWGGSMIIMDLDRRMTIGYAMNKMSAGTLGNANTELFVREIYKIVDSL</sequence>
<evidence type="ECO:0000259" key="1">
    <source>
        <dbReference type="Pfam" id="PF00144"/>
    </source>
</evidence>
<dbReference type="AlphaFoldDB" id="A0A9W9MN67"/>
<dbReference type="PANTHER" id="PTHR43319">
    <property type="entry name" value="BETA-LACTAMASE-RELATED"/>
    <property type="match status" value="1"/>
</dbReference>
<dbReference type="InterPro" id="IPR001466">
    <property type="entry name" value="Beta-lactam-related"/>
</dbReference>
<dbReference type="RefSeq" id="XP_058308789.1">
    <property type="nucleotide sequence ID" value="XM_058452251.1"/>
</dbReference>
<dbReference type="Pfam" id="PF00144">
    <property type="entry name" value="Beta-lactamase"/>
    <property type="match status" value="1"/>
</dbReference>
<dbReference type="Gene3D" id="3.40.710.10">
    <property type="entry name" value="DD-peptidase/beta-lactamase superfamily"/>
    <property type="match status" value="1"/>
</dbReference>
<protein>
    <recommendedName>
        <fullName evidence="1">Beta-lactamase-related domain-containing protein</fullName>
    </recommendedName>
</protein>
<accession>A0A9W9MN67</accession>
<organism evidence="2 3">
    <name type="scientific">Penicillium cinerascens</name>
    <dbReference type="NCBI Taxonomy" id="70096"/>
    <lineage>
        <taxon>Eukaryota</taxon>
        <taxon>Fungi</taxon>
        <taxon>Dikarya</taxon>
        <taxon>Ascomycota</taxon>
        <taxon>Pezizomycotina</taxon>
        <taxon>Eurotiomycetes</taxon>
        <taxon>Eurotiomycetidae</taxon>
        <taxon>Eurotiales</taxon>
        <taxon>Aspergillaceae</taxon>
        <taxon>Penicillium</taxon>
    </lineage>
</organism>
<reference evidence="2" key="1">
    <citation type="submission" date="2022-12" db="EMBL/GenBank/DDBJ databases">
        <authorList>
            <person name="Petersen C."/>
        </authorList>
    </citation>
    <scope>NUCLEOTIDE SEQUENCE</scope>
    <source>
        <strain evidence="2">IBT 15544</strain>
    </source>
</reference>
<evidence type="ECO:0000313" key="2">
    <source>
        <dbReference type="EMBL" id="KAJ5204310.1"/>
    </source>
</evidence>
<dbReference type="OrthoDB" id="5946976at2759"/>
<gene>
    <name evidence="2" type="ORF">N7498_005189</name>
</gene>
<proteinExistence type="predicted"/>
<name>A0A9W9MN67_9EURO</name>
<evidence type="ECO:0000313" key="3">
    <source>
        <dbReference type="Proteomes" id="UP001150904"/>
    </source>
</evidence>
<keyword evidence="3" id="KW-1185">Reference proteome</keyword>
<feature type="domain" description="Beta-lactamase-related" evidence="1">
    <location>
        <begin position="16"/>
        <end position="357"/>
    </location>
</feature>